<dbReference type="EMBL" id="KZ857441">
    <property type="protein sequence ID" value="RDX45110.1"/>
    <property type="molecule type" value="Genomic_DNA"/>
</dbReference>
<evidence type="ECO:0000313" key="2">
    <source>
        <dbReference type="Proteomes" id="UP000256964"/>
    </source>
</evidence>
<protein>
    <submittedName>
        <fullName evidence="1">Uncharacterized protein</fullName>
    </submittedName>
</protein>
<proteinExistence type="predicted"/>
<accession>A0A371CXV9</accession>
<name>A0A371CXV9_9APHY</name>
<sequence length="414" mass="44452">MSICGPPVVTAGRVYRTRIICSPYCLSSSTPLSPFSFHLFPFPFKTSVWYSGSLGLVYVVGFAPSSCVYTCHAYPTNFRLAHISLSATRLGRPPPPSRPSSRSAAGSVHIRRFPGPLPLSPSPSARGEPRCTDGLPHTFPSDVRCCLFVSYLSVGKIECEFCVNIIPVPCVRLSSFFHPGCPLFAPSSLCTLGRIASSGLVVQESLSSIRPHPRIPASASAYTCSMYHRRYRPSPASYPFRPAFLALYNSAHRHRPRLSPPARPKFRVVCVLNAWMLSLSALSRRPSPIYAPPTSIHAPSPILCCVGASSCMEVWVVDARVYDVFCVWCGGGVGGGGVAAARTQCSDSDLDSRTRCSPVCSPGGCGGGGGGSCVAAPCYDTIRYDTTCTSSHVVVYDASSLCAPCLMPCWWREA</sequence>
<gene>
    <name evidence="1" type="ORF">OH76DRAFT_1020602</name>
</gene>
<evidence type="ECO:0000313" key="1">
    <source>
        <dbReference type="EMBL" id="RDX45110.1"/>
    </source>
</evidence>
<organism evidence="1 2">
    <name type="scientific">Lentinus brumalis</name>
    <dbReference type="NCBI Taxonomy" id="2498619"/>
    <lineage>
        <taxon>Eukaryota</taxon>
        <taxon>Fungi</taxon>
        <taxon>Dikarya</taxon>
        <taxon>Basidiomycota</taxon>
        <taxon>Agaricomycotina</taxon>
        <taxon>Agaricomycetes</taxon>
        <taxon>Polyporales</taxon>
        <taxon>Polyporaceae</taxon>
        <taxon>Lentinus</taxon>
    </lineage>
</organism>
<keyword evidence="2" id="KW-1185">Reference proteome</keyword>
<dbReference type="Proteomes" id="UP000256964">
    <property type="component" value="Unassembled WGS sequence"/>
</dbReference>
<dbReference type="AlphaFoldDB" id="A0A371CXV9"/>
<reference evidence="1 2" key="1">
    <citation type="journal article" date="2018" name="Biotechnol. Biofuels">
        <title>Integrative visual omics of the white-rot fungus Polyporus brumalis exposes the biotechnological potential of its oxidative enzymes for delignifying raw plant biomass.</title>
        <authorList>
            <person name="Miyauchi S."/>
            <person name="Rancon A."/>
            <person name="Drula E."/>
            <person name="Hage H."/>
            <person name="Chaduli D."/>
            <person name="Favel A."/>
            <person name="Grisel S."/>
            <person name="Henrissat B."/>
            <person name="Herpoel-Gimbert I."/>
            <person name="Ruiz-Duenas F.J."/>
            <person name="Chevret D."/>
            <person name="Hainaut M."/>
            <person name="Lin J."/>
            <person name="Wang M."/>
            <person name="Pangilinan J."/>
            <person name="Lipzen A."/>
            <person name="Lesage-Meessen L."/>
            <person name="Navarro D."/>
            <person name="Riley R."/>
            <person name="Grigoriev I.V."/>
            <person name="Zhou S."/>
            <person name="Raouche S."/>
            <person name="Rosso M.N."/>
        </authorList>
    </citation>
    <scope>NUCLEOTIDE SEQUENCE [LARGE SCALE GENOMIC DNA]</scope>
    <source>
        <strain evidence="1 2">BRFM 1820</strain>
    </source>
</reference>